<organism evidence="5 6">
    <name type="scientific">Novilysobacter luteus</name>
    <dbReference type="NCBI Taxonomy" id="2822368"/>
    <lineage>
        <taxon>Bacteria</taxon>
        <taxon>Pseudomonadati</taxon>
        <taxon>Pseudomonadota</taxon>
        <taxon>Gammaproteobacteria</taxon>
        <taxon>Lysobacterales</taxon>
        <taxon>Lysobacteraceae</taxon>
        <taxon>Novilysobacter</taxon>
    </lineage>
</organism>
<sequence>MPSGSCHCGAVRFSVDGEIDQGIECNCSHCSRKGFLLWFVPRAALEVISGADTMSTYTFNRHVIQHRFCPTCGCQPFGLGQMPDGAEMAAINLRCVEGIDLDAINRVQVNGREF</sequence>
<accession>A0ABM8UC48</accession>
<dbReference type="PROSITE" id="PS51891">
    <property type="entry name" value="CENP_V_GFA"/>
    <property type="match status" value="1"/>
</dbReference>
<dbReference type="SUPFAM" id="SSF51316">
    <property type="entry name" value="Mss4-like"/>
    <property type="match status" value="1"/>
</dbReference>
<evidence type="ECO:0000256" key="1">
    <source>
        <dbReference type="ARBA" id="ARBA00005495"/>
    </source>
</evidence>
<dbReference type="InterPro" id="IPR006913">
    <property type="entry name" value="CENP-V/GFA"/>
</dbReference>
<evidence type="ECO:0000313" key="6">
    <source>
        <dbReference type="Proteomes" id="UP000680116"/>
    </source>
</evidence>
<gene>
    <name evidence="5" type="ORF">LYB30171_00170</name>
</gene>
<keyword evidence="6" id="KW-1185">Reference proteome</keyword>
<name>A0ABM8UC48_9GAMM</name>
<dbReference type="EMBL" id="OU015430">
    <property type="protein sequence ID" value="CAG4967992.1"/>
    <property type="molecule type" value="Genomic_DNA"/>
</dbReference>
<dbReference type="PANTHER" id="PTHR28620">
    <property type="entry name" value="CENTROMERE PROTEIN V"/>
    <property type="match status" value="1"/>
</dbReference>
<evidence type="ECO:0000256" key="3">
    <source>
        <dbReference type="ARBA" id="ARBA00022833"/>
    </source>
</evidence>
<feature type="domain" description="CENP-V/GFA" evidence="4">
    <location>
        <begin position="2"/>
        <end position="114"/>
    </location>
</feature>
<reference evidence="5 6" key="1">
    <citation type="submission" date="2021-04" db="EMBL/GenBank/DDBJ databases">
        <authorList>
            <person name="Rodrigo-Torres L."/>
            <person name="Arahal R. D."/>
            <person name="Lucena T."/>
        </authorList>
    </citation>
    <scope>NUCLEOTIDE SEQUENCE [LARGE SCALE GENOMIC DNA]</scope>
    <source>
        <strain evidence="5 6">CECT 30171</strain>
    </source>
</reference>
<dbReference type="Gene3D" id="2.170.150.70">
    <property type="match status" value="1"/>
</dbReference>
<evidence type="ECO:0000313" key="5">
    <source>
        <dbReference type="EMBL" id="CAG4967992.1"/>
    </source>
</evidence>
<protein>
    <recommendedName>
        <fullName evidence="4">CENP-V/GFA domain-containing protein</fullName>
    </recommendedName>
</protein>
<dbReference type="InterPro" id="IPR052355">
    <property type="entry name" value="CENP-V-like"/>
</dbReference>
<dbReference type="Proteomes" id="UP000680116">
    <property type="component" value="Chromosome"/>
</dbReference>
<dbReference type="Pfam" id="PF04828">
    <property type="entry name" value="GFA"/>
    <property type="match status" value="1"/>
</dbReference>
<keyword evidence="2" id="KW-0479">Metal-binding</keyword>
<proteinExistence type="inferred from homology"/>
<evidence type="ECO:0000256" key="2">
    <source>
        <dbReference type="ARBA" id="ARBA00022723"/>
    </source>
</evidence>
<keyword evidence="3" id="KW-0862">Zinc</keyword>
<dbReference type="InterPro" id="IPR011057">
    <property type="entry name" value="Mss4-like_sf"/>
</dbReference>
<evidence type="ECO:0000259" key="4">
    <source>
        <dbReference type="PROSITE" id="PS51891"/>
    </source>
</evidence>
<comment type="similarity">
    <text evidence="1">Belongs to the Gfa family.</text>
</comment>
<dbReference type="PANTHER" id="PTHR28620:SF1">
    <property type="entry name" value="CENP-V_GFA DOMAIN-CONTAINING PROTEIN"/>
    <property type="match status" value="1"/>
</dbReference>